<gene>
    <name evidence="1" type="ORF">SAMN05216199_2093</name>
</gene>
<reference evidence="2" key="1">
    <citation type="submission" date="2016-10" db="EMBL/GenBank/DDBJ databases">
        <authorList>
            <person name="Varghese N."/>
            <person name="Submissions S."/>
        </authorList>
    </citation>
    <scope>NUCLEOTIDE SEQUENCE [LARGE SCALE GENOMIC DNA]</scope>
    <source>
        <strain evidence="2">CGMCC 1.6963</strain>
    </source>
</reference>
<proteinExistence type="predicted"/>
<dbReference type="Proteomes" id="UP000199019">
    <property type="component" value="Unassembled WGS sequence"/>
</dbReference>
<evidence type="ECO:0000313" key="2">
    <source>
        <dbReference type="Proteomes" id="UP000199019"/>
    </source>
</evidence>
<dbReference type="AlphaFoldDB" id="A0A1H9USR8"/>
<sequence>MHPFTKLLLVLALVVLVFWLVTKFRDRQVPEDPMPPVPVSDLPPGVQASIDHAISEGKTINAIKIYRDATSASVAQAKQAIDVRSWQRKP</sequence>
<dbReference type="STRING" id="587636.SAMN05216199_2093"/>
<name>A0A1H9USR8_9MICO</name>
<evidence type="ECO:0000313" key="1">
    <source>
        <dbReference type="EMBL" id="SES12535.1"/>
    </source>
</evidence>
<protein>
    <submittedName>
        <fullName evidence="1">Uncharacterized protein</fullName>
    </submittedName>
</protein>
<dbReference type="EMBL" id="FOHB01000003">
    <property type="protein sequence ID" value="SES12535.1"/>
    <property type="molecule type" value="Genomic_DNA"/>
</dbReference>
<accession>A0A1H9USR8</accession>
<dbReference type="OrthoDB" id="3298842at2"/>
<organism evidence="1 2">
    <name type="scientific">Pedococcus cremeus</name>
    <dbReference type="NCBI Taxonomy" id="587636"/>
    <lineage>
        <taxon>Bacteria</taxon>
        <taxon>Bacillati</taxon>
        <taxon>Actinomycetota</taxon>
        <taxon>Actinomycetes</taxon>
        <taxon>Micrococcales</taxon>
        <taxon>Intrasporangiaceae</taxon>
        <taxon>Pedococcus</taxon>
    </lineage>
</organism>
<keyword evidence="2" id="KW-1185">Reference proteome</keyword>
<dbReference type="RefSeq" id="WP_091757873.1">
    <property type="nucleotide sequence ID" value="NZ_FOHB01000003.1"/>
</dbReference>